<evidence type="ECO:0000313" key="3">
    <source>
        <dbReference type="Proteomes" id="UP001153076"/>
    </source>
</evidence>
<organism evidence="2 3">
    <name type="scientific">Carnegiea gigantea</name>
    <dbReference type="NCBI Taxonomy" id="171969"/>
    <lineage>
        <taxon>Eukaryota</taxon>
        <taxon>Viridiplantae</taxon>
        <taxon>Streptophyta</taxon>
        <taxon>Embryophyta</taxon>
        <taxon>Tracheophyta</taxon>
        <taxon>Spermatophyta</taxon>
        <taxon>Magnoliopsida</taxon>
        <taxon>eudicotyledons</taxon>
        <taxon>Gunneridae</taxon>
        <taxon>Pentapetalae</taxon>
        <taxon>Caryophyllales</taxon>
        <taxon>Cactineae</taxon>
        <taxon>Cactaceae</taxon>
        <taxon>Cactoideae</taxon>
        <taxon>Echinocereeae</taxon>
        <taxon>Carnegiea</taxon>
    </lineage>
</organism>
<keyword evidence="3" id="KW-1185">Reference proteome</keyword>
<evidence type="ECO:0000313" key="2">
    <source>
        <dbReference type="EMBL" id="KAJ8425691.1"/>
    </source>
</evidence>
<gene>
    <name evidence="2" type="ORF">Cgig2_026213</name>
</gene>
<dbReference type="AlphaFoldDB" id="A0A9Q1JM27"/>
<protein>
    <submittedName>
        <fullName evidence="2">Uncharacterized protein</fullName>
    </submittedName>
</protein>
<feature type="compositionally biased region" description="Basic and acidic residues" evidence="1">
    <location>
        <begin position="146"/>
        <end position="162"/>
    </location>
</feature>
<accession>A0A9Q1JM27</accession>
<feature type="region of interest" description="Disordered" evidence="1">
    <location>
        <begin position="136"/>
        <end position="179"/>
    </location>
</feature>
<reference evidence="2" key="1">
    <citation type="submission" date="2022-04" db="EMBL/GenBank/DDBJ databases">
        <title>Carnegiea gigantea Genome sequencing and assembly v2.</title>
        <authorList>
            <person name="Copetti D."/>
            <person name="Sanderson M.J."/>
            <person name="Burquez A."/>
            <person name="Wojciechowski M.F."/>
        </authorList>
    </citation>
    <scope>NUCLEOTIDE SEQUENCE</scope>
    <source>
        <strain evidence="2">SGP5-SGP5p</strain>
        <tissue evidence="2">Aerial part</tissue>
    </source>
</reference>
<dbReference type="OrthoDB" id="723791at2759"/>
<sequence length="179" mass="20623">MQMYWNYVSVIIELCKQNNTLERLGLFTKFFLVEAIEDTKEKIPLKRNLQMHGFTMILQVWFYEYTNLYAHADEKCMLCIASWVNLYMGCKYDAAQLILMIKDNQIVPYLEARDLERREAIVKAFSNTEDFNAYVEDAQDEGGTADSDRGTDVRESRPRCHQEGAGTYEGIAYGQGPGG</sequence>
<evidence type="ECO:0000256" key="1">
    <source>
        <dbReference type="SAM" id="MobiDB-lite"/>
    </source>
</evidence>
<dbReference type="Proteomes" id="UP001153076">
    <property type="component" value="Unassembled WGS sequence"/>
</dbReference>
<dbReference type="EMBL" id="JAKOGI010001424">
    <property type="protein sequence ID" value="KAJ8425691.1"/>
    <property type="molecule type" value="Genomic_DNA"/>
</dbReference>
<name>A0A9Q1JM27_9CARY</name>
<comment type="caution">
    <text evidence="2">The sequence shown here is derived from an EMBL/GenBank/DDBJ whole genome shotgun (WGS) entry which is preliminary data.</text>
</comment>
<proteinExistence type="predicted"/>